<evidence type="ECO:0000313" key="5">
    <source>
        <dbReference type="Proteomes" id="UP000707731"/>
    </source>
</evidence>
<evidence type="ECO:0000313" key="4">
    <source>
        <dbReference type="EMBL" id="MBF6357922.1"/>
    </source>
</evidence>
<feature type="compositionally biased region" description="Low complexity" evidence="1">
    <location>
        <begin position="87"/>
        <end position="128"/>
    </location>
</feature>
<accession>A0ABS0DHI2</accession>
<feature type="compositionally biased region" description="Pro residues" evidence="1">
    <location>
        <begin position="45"/>
        <end position="55"/>
    </location>
</feature>
<dbReference type="EMBL" id="JADLQN010000008">
    <property type="protein sequence ID" value="MBF6357922.1"/>
    <property type="molecule type" value="Genomic_DNA"/>
</dbReference>
<keyword evidence="5" id="KW-1185">Reference proteome</keyword>
<organism evidence="4 5">
    <name type="scientific">Nocardia higoensis</name>
    <dbReference type="NCBI Taxonomy" id="228599"/>
    <lineage>
        <taxon>Bacteria</taxon>
        <taxon>Bacillati</taxon>
        <taxon>Actinomycetota</taxon>
        <taxon>Actinomycetes</taxon>
        <taxon>Mycobacteriales</taxon>
        <taxon>Nocardiaceae</taxon>
        <taxon>Nocardia</taxon>
    </lineage>
</organism>
<name>A0ABS0DHI2_9NOCA</name>
<dbReference type="Pfam" id="PF13828">
    <property type="entry name" value="DUF4190"/>
    <property type="match status" value="1"/>
</dbReference>
<gene>
    <name evidence="4" type="ORF">IU449_25835</name>
</gene>
<sequence>MTNPGDSDEWWKQYGGEGVSPESGAQGSVPQYPQQPPAYGQSTPPSSPGQYPPSGPSLYKSGDSGPADPQQSQPGYAQQPGYPPQSQPSHPQQSQPGYGQQPGYPQQPGYGQPGYPQQGYPAPGGYQPYGQPSSGGVNGMALASMIVSILGLVSCCTVILPAVGLVLGIVATNQMKTSGDETGKGMAQAGIWVGAAGVVLNLLYWVLAFAGAFAGTL</sequence>
<dbReference type="Proteomes" id="UP000707731">
    <property type="component" value="Unassembled WGS sequence"/>
</dbReference>
<keyword evidence="2" id="KW-1133">Transmembrane helix</keyword>
<dbReference type="InterPro" id="IPR025241">
    <property type="entry name" value="DUF4190"/>
</dbReference>
<reference evidence="4 5" key="1">
    <citation type="submission" date="2020-10" db="EMBL/GenBank/DDBJ databases">
        <title>Identification of Nocardia species via Next-generation sequencing and recognition of intraspecies genetic diversity.</title>
        <authorList>
            <person name="Li P."/>
            <person name="Li P."/>
            <person name="Lu B."/>
        </authorList>
    </citation>
    <scope>NUCLEOTIDE SEQUENCE [LARGE SCALE GENOMIC DNA]</scope>
    <source>
        <strain evidence="4 5">BJ06-0143</strain>
    </source>
</reference>
<proteinExistence type="predicted"/>
<evidence type="ECO:0000259" key="3">
    <source>
        <dbReference type="Pfam" id="PF13828"/>
    </source>
</evidence>
<comment type="caution">
    <text evidence="4">The sequence shown here is derived from an EMBL/GenBank/DDBJ whole genome shotgun (WGS) entry which is preliminary data.</text>
</comment>
<feature type="transmembrane region" description="Helical" evidence="2">
    <location>
        <begin position="191"/>
        <end position="214"/>
    </location>
</feature>
<evidence type="ECO:0000256" key="1">
    <source>
        <dbReference type="SAM" id="MobiDB-lite"/>
    </source>
</evidence>
<keyword evidence="2" id="KW-0812">Transmembrane</keyword>
<protein>
    <submittedName>
        <fullName evidence="4">DUF4190 domain-containing protein</fullName>
    </submittedName>
</protein>
<keyword evidence="2" id="KW-0472">Membrane</keyword>
<evidence type="ECO:0000256" key="2">
    <source>
        <dbReference type="SAM" id="Phobius"/>
    </source>
</evidence>
<dbReference type="RefSeq" id="WP_195004768.1">
    <property type="nucleotide sequence ID" value="NZ_JADLQN010000008.1"/>
</dbReference>
<feature type="compositionally biased region" description="Low complexity" evidence="1">
    <location>
        <begin position="69"/>
        <end position="80"/>
    </location>
</feature>
<feature type="transmembrane region" description="Helical" evidence="2">
    <location>
        <begin position="141"/>
        <end position="170"/>
    </location>
</feature>
<feature type="domain" description="DUF4190" evidence="3">
    <location>
        <begin position="140"/>
        <end position="203"/>
    </location>
</feature>
<feature type="region of interest" description="Disordered" evidence="1">
    <location>
        <begin position="1"/>
        <end position="128"/>
    </location>
</feature>